<keyword evidence="1" id="KW-0472">Membrane</keyword>
<dbReference type="EMBL" id="VSSQ01006720">
    <property type="protein sequence ID" value="MPM33652.1"/>
    <property type="molecule type" value="Genomic_DNA"/>
</dbReference>
<keyword evidence="1" id="KW-0812">Transmembrane</keyword>
<sequence length="155" mass="18026">MKIRMQHKMTFEEADQLIERYYDGLTRVEEERQLKEFLLQPNLPSRYEPEQAIFGYFKPQSEKQRFSIRPLMSWAAVAAILLVGIFSIQIFIPEVHTSHAYVDGTKITDINEIKLQAMSTLNDIPSGNGEVEKSINDLNNKDIIKQQLETFVTFE</sequence>
<protein>
    <submittedName>
        <fullName evidence="2">Uncharacterized protein</fullName>
    </submittedName>
</protein>
<organism evidence="2">
    <name type="scientific">bioreactor metagenome</name>
    <dbReference type="NCBI Taxonomy" id="1076179"/>
    <lineage>
        <taxon>unclassified sequences</taxon>
        <taxon>metagenomes</taxon>
        <taxon>ecological metagenomes</taxon>
    </lineage>
</organism>
<accession>A0A644YYU7</accession>
<feature type="transmembrane region" description="Helical" evidence="1">
    <location>
        <begin position="71"/>
        <end position="92"/>
    </location>
</feature>
<evidence type="ECO:0000256" key="1">
    <source>
        <dbReference type="SAM" id="Phobius"/>
    </source>
</evidence>
<reference evidence="2" key="1">
    <citation type="submission" date="2019-08" db="EMBL/GenBank/DDBJ databases">
        <authorList>
            <person name="Kucharzyk K."/>
            <person name="Murdoch R.W."/>
            <person name="Higgins S."/>
            <person name="Loffler F."/>
        </authorList>
    </citation>
    <scope>NUCLEOTIDE SEQUENCE</scope>
</reference>
<proteinExistence type="predicted"/>
<gene>
    <name evidence="2" type="ORF">SDC9_80229</name>
</gene>
<evidence type="ECO:0000313" key="2">
    <source>
        <dbReference type="EMBL" id="MPM33652.1"/>
    </source>
</evidence>
<dbReference type="AlphaFoldDB" id="A0A644YYU7"/>
<name>A0A644YYU7_9ZZZZ</name>
<comment type="caution">
    <text evidence="2">The sequence shown here is derived from an EMBL/GenBank/DDBJ whole genome shotgun (WGS) entry which is preliminary data.</text>
</comment>
<keyword evidence="1" id="KW-1133">Transmembrane helix</keyword>